<dbReference type="Proteomes" id="UP001262410">
    <property type="component" value="Unassembled WGS sequence"/>
</dbReference>
<accession>A0ABU1JNB4</accession>
<keyword evidence="3" id="KW-1185">Reference proteome</keyword>
<feature type="chain" id="PRO_5046195557" description="Lipoprotein" evidence="1">
    <location>
        <begin position="26"/>
        <end position="104"/>
    </location>
</feature>
<sequence>MVRAATIALSGVLFTSLFATGSALAAPASCGPHDVVVDYLARSFQEAPAGAGTANSGGRMELFTGPKGRSWTLLYTGPDGQSCMVAAGRGWAPPPVENDASRPR</sequence>
<feature type="signal peptide" evidence="1">
    <location>
        <begin position="1"/>
        <end position="25"/>
    </location>
</feature>
<name>A0ABU1JNB4_9PROT</name>
<evidence type="ECO:0008006" key="4">
    <source>
        <dbReference type="Google" id="ProtNLM"/>
    </source>
</evidence>
<reference evidence="2 3" key="1">
    <citation type="submission" date="2023-07" db="EMBL/GenBank/DDBJ databases">
        <title>Sorghum-associated microbial communities from plants grown in Nebraska, USA.</title>
        <authorList>
            <person name="Schachtman D."/>
        </authorList>
    </citation>
    <scope>NUCLEOTIDE SEQUENCE [LARGE SCALE GENOMIC DNA]</scope>
    <source>
        <strain evidence="2 3">584</strain>
    </source>
</reference>
<keyword evidence="1" id="KW-0732">Signal</keyword>
<dbReference type="RefSeq" id="WP_309794551.1">
    <property type="nucleotide sequence ID" value="NZ_JAVDPW010000004.1"/>
</dbReference>
<dbReference type="EMBL" id="JAVDPW010000004">
    <property type="protein sequence ID" value="MDR6290101.1"/>
    <property type="molecule type" value="Genomic_DNA"/>
</dbReference>
<evidence type="ECO:0000313" key="3">
    <source>
        <dbReference type="Proteomes" id="UP001262410"/>
    </source>
</evidence>
<organism evidence="2 3">
    <name type="scientific">Inquilinus ginsengisoli</name>
    <dbReference type="NCBI Taxonomy" id="363840"/>
    <lineage>
        <taxon>Bacteria</taxon>
        <taxon>Pseudomonadati</taxon>
        <taxon>Pseudomonadota</taxon>
        <taxon>Alphaproteobacteria</taxon>
        <taxon>Rhodospirillales</taxon>
        <taxon>Rhodospirillaceae</taxon>
        <taxon>Inquilinus</taxon>
    </lineage>
</organism>
<protein>
    <recommendedName>
        <fullName evidence="4">Lipoprotein</fullName>
    </recommendedName>
</protein>
<evidence type="ECO:0000256" key="1">
    <source>
        <dbReference type="SAM" id="SignalP"/>
    </source>
</evidence>
<comment type="caution">
    <text evidence="2">The sequence shown here is derived from an EMBL/GenBank/DDBJ whole genome shotgun (WGS) entry which is preliminary data.</text>
</comment>
<gene>
    <name evidence="2" type="ORF">E9232_002622</name>
</gene>
<evidence type="ECO:0000313" key="2">
    <source>
        <dbReference type="EMBL" id="MDR6290101.1"/>
    </source>
</evidence>
<proteinExistence type="predicted"/>